<reference evidence="7 8" key="1">
    <citation type="submission" date="2022-12" db="EMBL/GenBank/DDBJ databases">
        <title>Chromosome-level genome of Tegillarca granosa.</title>
        <authorList>
            <person name="Kim J."/>
        </authorList>
    </citation>
    <scope>NUCLEOTIDE SEQUENCE [LARGE SCALE GENOMIC DNA]</scope>
    <source>
        <strain evidence="7">Teg-2019</strain>
        <tissue evidence="7">Adductor muscle</tissue>
    </source>
</reference>
<dbReference type="PROSITE" id="PS50089">
    <property type="entry name" value="ZF_RING_2"/>
    <property type="match status" value="1"/>
</dbReference>
<dbReference type="SUPFAM" id="SSF57850">
    <property type="entry name" value="RING/U-box"/>
    <property type="match status" value="1"/>
</dbReference>
<evidence type="ECO:0000256" key="2">
    <source>
        <dbReference type="ARBA" id="ARBA00022771"/>
    </source>
</evidence>
<dbReference type="EMBL" id="JARBDR010000613">
    <property type="protein sequence ID" value="KAJ8311016.1"/>
    <property type="molecule type" value="Genomic_DNA"/>
</dbReference>
<dbReference type="Gene3D" id="3.30.160.60">
    <property type="entry name" value="Classic Zinc Finger"/>
    <property type="match status" value="1"/>
</dbReference>
<organism evidence="7 8">
    <name type="scientific">Tegillarca granosa</name>
    <name type="common">Malaysian cockle</name>
    <name type="synonym">Anadara granosa</name>
    <dbReference type="NCBI Taxonomy" id="220873"/>
    <lineage>
        <taxon>Eukaryota</taxon>
        <taxon>Metazoa</taxon>
        <taxon>Spiralia</taxon>
        <taxon>Lophotrochozoa</taxon>
        <taxon>Mollusca</taxon>
        <taxon>Bivalvia</taxon>
        <taxon>Autobranchia</taxon>
        <taxon>Pteriomorphia</taxon>
        <taxon>Arcoida</taxon>
        <taxon>Arcoidea</taxon>
        <taxon>Arcidae</taxon>
        <taxon>Tegillarca</taxon>
    </lineage>
</organism>
<dbReference type="PROSITE" id="PS50119">
    <property type="entry name" value="ZF_BBOX"/>
    <property type="match status" value="1"/>
</dbReference>
<comment type="caution">
    <text evidence="7">The sequence shown here is derived from an EMBL/GenBank/DDBJ whole genome shotgun (WGS) entry which is preliminary data.</text>
</comment>
<gene>
    <name evidence="7" type="ORF">KUTeg_011461</name>
</gene>
<dbReference type="InterPro" id="IPR001841">
    <property type="entry name" value="Znf_RING"/>
</dbReference>
<evidence type="ECO:0000313" key="8">
    <source>
        <dbReference type="Proteomes" id="UP001217089"/>
    </source>
</evidence>
<evidence type="ECO:0000259" key="6">
    <source>
        <dbReference type="PROSITE" id="PS50119"/>
    </source>
</evidence>
<dbReference type="InterPro" id="IPR013083">
    <property type="entry name" value="Znf_RING/FYVE/PHD"/>
</dbReference>
<dbReference type="Gene3D" id="3.30.40.10">
    <property type="entry name" value="Zinc/RING finger domain, C3HC4 (zinc finger)"/>
    <property type="match status" value="1"/>
</dbReference>
<dbReference type="PANTHER" id="PTHR25462">
    <property type="entry name" value="BONUS, ISOFORM C-RELATED"/>
    <property type="match status" value="1"/>
</dbReference>
<dbReference type="InterPro" id="IPR027370">
    <property type="entry name" value="Znf-RING_euk"/>
</dbReference>
<protein>
    <recommendedName>
        <fullName evidence="9">TRIM56</fullName>
    </recommendedName>
</protein>
<evidence type="ECO:0000256" key="4">
    <source>
        <dbReference type="PROSITE-ProRule" id="PRU00024"/>
    </source>
</evidence>
<keyword evidence="8" id="KW-1185">Reference proteome</keyword>
<dbReference type="InterPro" id="IPR017907">
    <property type="entry name" value="Znf_RING_CS"/>
</dbReference>
<dbReference type="InterPro" id="IPR047153">
    <property type="entry name" value="TRIM45/56/19-like"/>
</dbReference>
<feature type="domain" description="RING-type" evidence="5">
    <location>
        <begin position="16"/>
        <end position="67"/>
    </location>
</feature>
<accession>A0ABQ9F0T8</accession>
<dbReference type="InterPro" id="IPR000315">
    <property type="entry name" value="Znf_B-box"/>
</dbReference>
<dbReference type="Pfam" id="PF13445">
    <property type="entry name" value="zf-RING_UBOX"/>
    <property type="match status" value="1"/>
</dbReference>
<feature type="domain" description="B box-type" evidence="6">
    <location>
        <begin position="69"/>
        <end position="120"/>
    </location>
</feature>
<proteinExistence type="predicted"/>
<dbReference type="PROSITE" id="PS00518">
    <property type="entry name" value="ZF_RING_1"/>
    <property type="match status" value="1"/>
</dbReference>
<evidence type="ECO:0000259" key="5">
    <source>
        <dbReference type="PROSITE" id="PS50089"/>
    </source>
</evidence>
<name>A0ABQ9F0T8_TEGGR</name>
<sequence>MATLSEITKDIDVTTCPICLEEFKTPKCLPCLHNFCETCLNSYIISTFKSESKSKVRKSQFKCPVVEIKQNKSCVILVNRRNDDVTAVSWCHECNEALCEMCMNVHKKLKISRDHDLKSIDELGDEPYSHVKTTREKTVEAFCKDHNQPCCATCVAIHHRKCDHVTTLEEAANGILESKELLRTY</sequence>
<dbReference type="SMART" id="SM00184">
    <property type="entry name" value="RING"/>
    <property type="match status" value="1"/>
</dbReference>
<evidence type="ECO:0008006" key="9">
    <source>
        <dbReference type="Google" id="ProtNLM"/>
    </source>
</evidence>
<evidence type="ECO:0000313" key="7">
    <source>
        <dbReference type="EMBL" id="KAJ8311016.1"/>
    </source>
</evidence>
<dbReference type="Proteomes" id="UP001217089">
    <property type="component" value="Unassembled WGS sequence"/>
</dbReference>
<evidence type="ECO:0000256" key="3">
    <source>
        <dbReference type="ARBA" id="ARBA00022833"/>
    </source>
</evidence>
<keyword evidence="2 4" id="KW-0863">Zinc-finger</keyword>
<dbReference type="PANTHER" id="PTHR25462:SF296">
    <property type="entry name" value="MEIOTIC P26, ISOFORM F"/>
    <property type="match status" value="1"/>
</dbReference>
<keyword evidence="3" id="KW-0862">Zinc</keyword>
<evidence type="ECO:0000256" key="1">
    <source>
        <dbReference type="ARBA" id="ARBA00022723"/>
    </source>
</evidence>
<keyword evidence="1" id="KW-0479">Metal-binding</keyword>